<reference evidence="2" key="2">
    <citation type="submission" date="2023-05" db="EMBL/GenBank/DDBJ databases">
        <authorList>
            <consortium name="Lawrence Berkeley National Laboratory"/>
            <person name="Steindorff A."/>
            <person name="Hensen N."/>
            <person name="Bonometti L."/>
            <person name="Westerberg I."/>
            <person name="Brannstrom I.O."/>
            <person name="Guillou S."/>
            <person name="Cros-Aarteil S."/>
            <person name="Calhoun S."/>
            <person name="Haridas S."/>
            <person name="Kuo A."/>
            <person name="Mondo S."/>
            <person name="Pangilinan J."/>
            <person name="Riley R."/>
            <person name="Labutti K."/>
            <person name="Andreopoulos B."/>
            <person name="Lipzen A."/>
            <person name="Chen C."/>
            <person name="Yanf M."/>
            <person name="Daum C."/>
            <person name="Ng V."/>
            <person name="Clum A."/>
            <person name="Ohm R."/>
            <person name="Martin F."/>
            <person name="Silar P."/>
            <person name="Natvig D."/>
            <person name="Lalanne C."/>
            <person name="Gautier V."/>
            <person name="Ament-Velasquez S.L."/>
            <person name="Kruys A."/>
            <person name="Hutchinson M.I."/>
            <person name="Powell A.J."/>
            <person name="Barry K."/>
            <person name="Miller A.N."/>
            <person name="Grigoriev I.V."/>
            <person name="Debuchy R."/>
            <person name="Gladieux P."/>
            <person name="Thoren M.H."/>
            <person name="Johannesson H."/>
        </authorList>
    </citation>
    <scope>NUCLEOTIDE SEQUENCE</scope>
    <source>
        <strain evidence="2">PSN243</strain>
    </source>
</reference>
<organism evidence="2 3">
    <name type="scientific">Podospora aff. communis PSN243</name>
    <dbReference type="NCBI Taxonomy" id="3040156"/>
    <lineage>
        <taxon>Eukaryota</taxon>
        <taxon>Fungi</taxon>
        <taxon>Dikarya</taxon>
        <taxon>Ascomycota</taxon>
        <taxon>Pezizomycotina</taxon>
        <taxon>Sordariomycetes</taxon>
        <taxon>Sordariomycetidae</taxon>
        <taxon>Sordariales</taxon>
        <taxon>Podosporaceae</taxon>
        <taxon>Podospora</taxon>
    </lineage>
</organism>
<feature type="domain" description="Heterokaryon incompatibility" evidence="1">
    <location>
        <begin position="51"/>
        <end position="212"/>
    </location>
</feature>
<evidence type="ECO:0000313" key="3">
    <source>
        <dbReference type="Proteomes" id="UP001321760"/>
    </source>
</evidence>
<dbReference type="PANTHER" id="PTHR24148">
    <property type="entry name" value="ANKYRIN REPEAT DOMAIN-CONTAINING PROTEIN 39 HOMOLOG-RELATED"/>
    <property type="match status" value="1"/>
</dbReference>
<protein>
    <submittedName>
        <fullName evidence="2">Heterokaryon incompatibility protein-domain-containing protein</fullName>
    </submittedName>
</protein>
<dbReference type="InterPro" id="IPR010730">
    <property type="entry name" value="HET"/>
</dbReference>
<evidence type="ECO:0000259" key="1">
    <source>
        <dbReference type="Pfam" id="PF06985"/>
    </source>
</evidence>
<dbReference type="Pfam" id="PF06985">
    <property type="entry name" value="HET"/>
    <property type="match status" value="1"/>
</dbReference>
<sequence>METYPYLPLRSEIAEIRLLSIGSVPSEDTPDECAVGSLKLTHASLDSNPRFAALSYVWGDPTDKQIIAIDGRRVAVTKNLYSAIAQLRRQCFTGYIWIDALCINQCDTAEKNSQVPLMARIYSQADNVLIWLGPESDGGALRAVQQLGVLFREQVRNHPASGAERIAAFAKTVRDYSITGTSPRTQSGFDFEAIWRFFRQRAWWRRVWIIQEVVLAQKATVFCTEDPSVTAPWEDVRECLQVFEWMILYPSTAPEHHRLYQILGDIYPNVLHLGAASDGYKRCLAPSATPVGRGEGGMSLMETITWTTFGDGSDNAIQATDSRDRIYGLLGMVCLKDRQRIPVDYSAKTTLATVQFAVAKVLLEDHGPDVLSFCRDTDLSPSGRPSWVPDWSLQGIPVIGTVTLSDNTEQKYNASNSMVWAEWASRARVENSSYQDPAISLPGAILGQIAEVGHIFCTEPTAPSFLADCRKWLAELRNLVAASPEHSREESRQRATTLENLWRVPIADVGLIRRPNGEDVATFSYQYGVLTGEHAPPAELDDEAQEAWVTAQTWEFRRPWKIYNRRAFVDADGRPGLGPKTMQPGDRIAVFAGAHVPFIIRRASDNRSRYRLVGSAYVYKLMDGEIGDASFSGIELI</sequence>
<name>A0AAV9GSY9_9PEZI</name>
<proteinExistence type="predicted"/>
<dbReference type="Proteomes" id="UP001321760">
    <property type="component" value="Unassembled WGS sequence"/>
</dbReference>
<reference evidence="2" key="1">
    <citation type="journal article" date="2023" name="Mol. Phylogenet. Evol.">
        <title>Genome-scale phylogeny and comparative genomics of the fungal order Sordariales.</title>
        <authorList>
            <person name="Hensen N."/>
            <person name="Bonometti L."/>
            <person name="Westerberg I."/>
            <person name="Brannstrom I.O."/>
            <person name="Guillou S."/>
            <person name="Cros-Aarteil S."/>
            <person name="Calhoun S."/>
            <person name="Haridas S."/>
            <person name="Kuo A."/>
            <person name="Mondo S."/>
            <person name="Pangilinan J."/>
            <person name="Riley R."/>
            <person name="LaButti K."/>
            <person name="Andreopoulos B."/>
            <person name="Lipzen A."/>
            <person name="Chen C."/>
            <person name="Yan M."/>
            <person name="Daum C."/>
            <person name="Ng V."/>
            <person name="Clum A."/>
            <person name="Steindorff A."/>
            <person name="Ohm R.A."/>
            <person name="Martin F."/>
            <person name="Silar P."/>
            <person name="Natvig D.O."/>
            <person name="Lalanne C."/>
            <person name="Gautier V."/>
            <person name="Ament-Velasquez S.L."/>
            <person name="Kruys A."/>
            <person name="Hutchinson M.I."/>
            <person name="Powell A.J."/>
            <person name="Barry K."/>
            <person name="Miller A.N."/>
            <person name="Grigoriev I.V."/>
            <person name="Debuchy R."/>
            <person name="Gladieux P."/>
            <person name="Hiltunen Thoren M."/>
            <person name="Johannesson H."/>
        </authorList>
    </citation>
    <scope>NUCLEOTIDE SEQUENCE</scope>
    <source>
        <strain evidence="2">PSN243</strain>
    </source>
</reference>
<evidence type="ECO:0000313" key="2">
    <source>
        <dbReference type="EMBL" id="KAK4451984.1"/>
    </source>
</evidence>
<accession>A0AAV9GSY9</accession>
<keyword evidence="3" id="KW-1185">Reference proteome</keyword>
<comment type="caution">
    <text evidence="2">The sequence shown here is derived from an EMBL/GenBank/DDBJ whole genome shotgun (WGS) entry which is preliminary data.</text>
</comment>
<gene>
    <name evidence="2" type="ORF">QBC34DRAFT_47799</name>
</gene>
<dbReference type="InterPro" id="IPR052895">
    <property type="entry name" value="HetReg/Transcr_Mod"/>
</dbReference>
<dbReference type="PANTHER" id="PTHR24148:SF77">
    <property type="entry name" value="HETEROKARYON INCOMPATIBILITY DOMAIN-CONTAINING PROTEIN"/>
    <property type="match status" value="1"/>
</dbReference>
<dbReference type="AlphaFoldDB" id="A0AAV9GSY9"/>
<dbReference type="EMBL" id="MU865926">
    <property type="protein sequence ID" value="KAK4451984.1"/>
    <property type="molecule type" value="Genomic_DNA"/>
</dbReference>
<dbReference type="Pfam" id="PF26639">
    <property type="entry name" value="Het-6_barrel"/>
    <property type="match status" value="1"/>
</dbReference>